<feature type="transmembrane region" description="Helical" evidence="2">
    <location>
        <begin position="45"/>
        <end position="66"/>
    </location>
</feature>
<dbReference type="Proteomes" id="UP000184263">
    <property type="component" value="Unassembled WGS sequence"/>
</dbReference>
<evidence type="ECO:0000313" key="3">
    <source>
        <dbReference type="EMBL" id="SHK60211.1"/>
    </source>
</evidence>
<proteinExistence type="predicted"/>
<dbReference type="EMBL" id="FRBC01000009">
    <property type="protein sequence ID" value="SHK60211.1"/>
    <property type="molecule type" value="Genomic_DNA"/>
</dbReference>
<sequence>MDGILLIVVLVIAGGAIAFIGDRLGTKIGKKRLSIFGLRPRHTSIVITIFTGVVITALTFGVMAAASQNVRTALFGMEQLNRAMRETKESLQSTEEALLMAKNEQAKTDADLQQSQEDIKKLNQQQQELLEESARLQAGNEALQAGNAALMADNNQLAAQNAELNDRNTELGSRNTELTAKNEGLAADNKVLEERTNMLRDGLITMREGDIAFRAGEIIASGVIRGNRPAAEVEADIESLAALANRNVSARFGSDRSDQEIWIYRPEHDAAVESIAKSPQDMVVRIVAAGNLVRGEDVRTNLELYPNSVIFEDQEFIIARPYDILTGDGSEAEQTVMNFLKDVNFAATAKGILPDPLRGTVGVMDGSQFYDVVARLKGQRGPVILSAYANGNTDASGPLRLKIKVERSTNVQ</sequence>
<keyword evidence="2" id="KW-1133">Transmembrane helix</keyword>
<reference evidence="3 4" key="1">
    <citation type="submission" date="2016-11" db="EMBL/GenBank/DDBJ databases">
        <authorList>
            <person name="Jaros S."/>
            <person name="Januszkiewicz K."/>
            <person name="Wedrychowicz H."/>
        </authorList>
    </citation>
    <scope>NUCLEOTIDE SEQUENCE [LARGE SCALE GENOMIC DNA]</scope>
    <source>
        <strain evidence="3 4">HD4</strain>
    </source>
</reference>
<gene>
    <name evidence="3" type="ORF">SAMN05216582_10931</name>
</gene>
<dbReference type="Pfam" id="PF11283">
    <property type="entry name" value="DUF3084"/>
    <property type="match status" value="1"/>
</dbReference>
<evidence type="ECO:0000256" key="2">
    <source>
        <dbReference type="SAM" id="Phobius"/>
    </source>
</evidence>
<keyword evidence="1" id="KW-0175">Coiled coil</keyword>
<name>A0A1M6TTF3_SELRU</name>
<dbReference type="AlphaFoldDB" id="A0A1M6TTF3"/>
<evidence type="ECO:0000256" key="1">
    <source>
        <dbReference type="SAM" id="Coils"/>
    </source>
</evidence>
<protein>
    <submittedName>
        <fullName evidence="3">Uncharacterized conserved protein, contains DUF3084 domain</fullName>
    </submittedName>
</protein>
<feature type="coiled-coil region" evidence="1">
    <location>
        <begin position="77"/>
        <end position="195"/>
    </location>
</feature>
<keyword evidence="2" id="KW-0472">Membrane</keyword>
<accession>A0A1M6TTF3</accession>
<dbReference type="RefSeq" id="WP_073089104.1">
    <property type="nucleotide sequence ID" value="NZ_FRBC01000009.1"/>
</dbReference>
<keyword evidence="2" id="KW-0812">Transmembrane</keyword>
<dbReference type="OrthoDB" id="9812848at2"/>
<evidence type="ECO:0000313" key="4">
    <source>
        <dbReference type="Proteomes" id="UP000184263"/>
    </source>
</evidence>
<dbReference type="InterPro" id="IPR021435">
    <property type="entry name" value="DUF3084"/>
</dbReference>
<feature type="transmembrane region" description="Helical" evidence="2">
    <location>
        <begin position="6"/>
        <end position="24"/>
    </location>
</feature>
<organism evidence="3 4">
    <name type="scientific">Selenomonas ruminantium</name>
    <dbReference type="NCBI Taxonomy" id="971"/>
    <lineage>
        <taxon>Bacteria</taxon>
        <taxon>Bacillati</taxon>
        <taxon>Bacillota</taxon>
        <taxon>Negativicutes</taxon>
        <taxon>Selenomonadales</taxon>
        <taxon>Selenomonadaceae</taxon>
        <taxon>Selenomonas</taxon>
    </lineage>
</organism>